<organism evidence="3 4">
    <name type="scientific">Paenibacillus alginolyticus</name>
    <dbReference type="NCBI Taxonomy" id="59839"/>
    <lineage>
        <taxon>Bacteria</taxon>
        <taxon>Bacillati</taxon>
        <taxon>Bacillota</taxon>
        <taxon>Bacilli</taxon>
        <taxon>Bacillales</taxon>
        <taxon>Paenibacillaceae</taxon>
        <taxon>Paenibacillus</taxon>
    </lineage>
</organism>
<dbReference type="Gene3D" id="3.40.50.1820">
    <property type="entry name" value="alpha/beta hydrolase"/>
    <property type="match status" value="1"/>
</dbReference>
<keyword evidence="4" id="KW-1185">Reference proteome</keyword>
<dbReference type="SUPFAM" id="SSF49785">
    <property type="entry name" value="Galactose-binding domain-like"/>
    <property type="match status" value="1"/>
</dbReference>
<dbReference type="PANTHER" id="PTHR43056">
    <property type="entry name" value="PEPTIDASE S9 PROLYL OLIGOPEPTIDASE"/>
    <property type="match status" value="1"/>
</dbReference>
<proteinExistence type="predicted"/>
<evidence type="ECO:0000259" key="2">
    <source>
        <dbReference type="SMART" id="SM00939"/>
    </source>
</evidence>
<dbReference type="EMBL" id="JAMDMX010000028">
    <property type="protein sequence ID" value="MCY9693173.1"/>
    <property type="molecule type" value="Genomic_DNA"/>
</dbReference>
<sequence>MKVESGIMDQLESGLPPAIYDTGKNESFMVEMRDGIYLKTRLYLPKGEGPWPVILIRYPYPGMLSFLAAIAAVWSKHGYAAVVQDCRGTGSSEGSWVPFVNEGNDGLDTIEWIKRQSWMNGCMGTYGPSYLSAVQWAMADRVPPEVKAMCICGFTTERYRQNYMNGMFRHDIYTGWAISNSGMKDIPMEGLFKRAIGVKPHIEMDRQLFGIELPWYRLWITSASPEDEYWQSGFWAELREIPKRVHTPILMADGWFDQHLDGMMRDYDKLPEATRRRSRFFLGPWTHAMAPSGDLDYLNHDRVNLLKEALAWFNHHLKGDPYPDPKGDMQTYVIRDGNWRTWNGSIQTNEAKRFYLQRDEETSSLGLDETAPDHKGKATYIYDPSYPVPTKGGAALLRYLGGEADAAEPASVVQEPPGFRDDVISFISEPLREDLGIAGNMKIRLNVSSDAEDTAFSIIVMEVFPDGKAYNIRDGITSLAYRNGASRPVAYQPHETTEIEIECWAITWTIKQGSRLRLDISSSNFPAYHAHSNIAGSWALQKEVRLAEQTLHFGGQYASYLEIPIAD</sequence>
<dbReference type="InterPro" id="IPR000383">
    <property type="entry name" value="Xaa-Pro-like_dom"/>
</dbReference>
<name>A0ABT4GAI2_9BACL</name>
<dbReference type="SUPFAM" id="SSF53474">
    <property type="entry name" value="alpha/beta-Hydrolases"/>
    <property type="match status" value="1"/>
</dbReference>
<dbReference type="SMART" id="SM00939">
    <property type="entry name" value="PepX_C"/>
    <property type="match status" value="1"/>
</dbReference>
<accession>A0ABT4GAI2</accession>
<dbReference type="Pfam" id="PF02129">
    <property type="entry name" value="Peptidase_S15"/>
    <property type="match status" value="1"/>
</dbReference>
<dbReference type="InterPro" id="IPR013736">
    <property type="entry name" value="Xaa-Pro_dipept_C"/>
</dbReference>
<dbReference type="GO" id="GO:0016787">
    <property type="term" value="F:hydrolase activity"/>
    <property type="evidence" value="ECO:0007669"/>
    <property type="project" value="UniProtKB-KW"/>
</dbReference>
<evidence type="ECO:0000313" key="3">
    <source>
        <dbReference type="EMBL" id="MCY9693173.1"/>
    </source>
</evidence>
<dbReference type="NCBIfam" id="TIGR00976">
    <property type="entry name" value="CocE_NonD"/>
    <property type="match status" value="1"/>
</dbReference>
<dbReference type="InterPro" id="IPR029058">
    <property type="entry name" value="AB_hydrolase_fold"/>
</dbReference>
<dbReference type="Gene3D" id="1.10.3020.10">
    <property type="entry name" value="alpha-amino acid ester hydrolase ( Helical cap domain)"/>
    <property type="match status" value="1"/>
</dbReference>
<dbReference type="Gene3D" id="2.60.120.260">
    <property type="entry name" value="Galactose-binding domain-like"/>
    <property type="match status" value="1"/>
</dbReference>
<dbReference type="InterPro" id="IPR008979">
    <property type="entry name" value="Galactose-bd-like_sf"/>
</dbReference>
<dbReference type="InterPro" id="IPR005674">
    <property type="entry name" value="CocE/Ser_esterase"/>
</dbReference>
<dbReference type="Pfam" id="PF08530">
    <property type="entry name" value="PepX_C"/>
    <property type="match status" value="1"/>
</dbReference>
<protein>
    <submittedName>
        <fullName evidence="3">CocE/NonD family hydrolase</fullName>
    </submittedName>
</protein>
<comment type="caution">
    <text evidence="3">The sequence shown here is derived from an EMBL/GenBank/DDBJ whole genome shotgun (WGS) entry which is preliminary data.</text>
</comment>
<dbReference type="RefSeq" id="WP_268614668.1">
    <property type="nucleotide sequence ID" value="NZ_JAMDMX010000028.1"/>
</dbReference>
<reference evidence="3 4" key="1">
    <citation type="submission" date="2022-05" db="EMBL/GenBank/DDBJ databases">
        <title>Genome Sequencing of Bee-Associated Microbes.</title>
        <authorList>
            <person name="Dunlap C."/>
        </authorList>
    </citation>
    <scope>NUCLEOTIDE SEQUENCE [LARGE SCALE GENOMIC DNA]</scope>
    <source>
        <strain evidence="3 4">NRRL B-14421</strain>
    </source>
</reference>
<dbReference type="Proteomes" id="UP001527099">
    <property type="component" value="Unassembled WGS sequence"/>
</dbReference>
<evidence type="ECO:0000256" key="1">
    <source>
        <dbReference type="ARBA" id="ARBA00022801"/>
    </source>
</evidence>
<dbReference type="PANTHER" id="PTHR43056:SF10">
    <property type="entry name" value="COCE_NOND FAMILY, PUTATIVE (AFU_ORTHOLOGUE AFUA_7G00600)-RELATED"/>
    <property type="match status" value="1"/>
</dbReference>
<feature type="domain" description="Xaa-Pro dipeptidyl-peptidase C-terminal" evidence="2">
    <location>
        <begin position="310"/>
        <end position="562"/>
    </location>
</feature>
<keyword evidence="1 3" id="KW-0378">Hydrolase</keyword>
<evidence type="ECO:0000313" key="4">
    <source>
        <dbReference type="Proteomes" id="UP001527099"/>
    </source>
</evidence>
<dbReference type="InterPro" id="IPR050585">
    <property type="entry name" value="Xaa-Pro_dipeptidyl-ppase/CocE"/>
</dbReference>
<gene>
    <name evidence="3" type="ORF">M5X19_09745</name>
</gene>